<keyword evidence="3" id="KW-1185">Reference proteome</keyword>
<evidence type="ECO:0000259" key="1">
    <source>
        <dbReference type="Pfam" id="PF01551"/>
    </source>
</evidence>
<dbReference type="InterPro" id="IPR050570">
    <property type="entry name" value="Cell_wall_metabolism_enzyme"/>
</dbReference>
<dbReference type="RefSeq" id="WP_377509355.1">
    <property type="nucleotide sequence ID" value="NZ_JBHSQS010000005.1"/>
</dbReference>
<accession>A0ABW1H5G6</accession>
<name>A0ABW1H5G6_9ACTN</name>
<dbReference type="InterPro" id="IPR016047">
    <property type="entry name" value="M23ase_b-sheet_dom"/>
</dbReference>
<feature type="domain" description="M23ase beta-sheet core" evidence="1">
    <location>
        <begin position="76"/>
        <end position="167"/>
    </location>
</feature>
<protein>
    <submittedName>
        <fullName evidence="2">M23 family metallopeptidase</fullName>
        <ecNumber evidence="2">3.4.24.-</ecNumber>
    </submittedName>
</protein>
<dbReference type="Proteomes" id="UP001596226">
    <property type="component" value="Unassembled WGS sequence"/>
</dbReference>
<evidence type="ECO:0000313" key="2">
    <source>
        <dbReference type="EMBL" id="MFC5923865.1"/>
    </source>
</evidence>
<reference evidence="3" key="1">
    <citation type="journal article" date="2019" name="Int. J. Syst. Evol. Microbiol.">
        <title>The Global Catalogue of Microorganisms (GCM) 10K type strain sequencing project: providing services to taxonomists for standard genome sequencing and annotation.</title>
        <authorList>
            <consortium name="The Broad Institute Genomics Platform"/>
            <consortium name="The Broad Institute Genome Sequencing Center for Infectious Disease"/>
            <person name="Wu L."/>
            <person name="Ma J."/>
        </authorList>
    </citation>
    <scope>NUCLEOTIDE SEQUENCE [LARGE SCALE GENOMIC DNA]</scope>
    <source>
        <strain evidence="3">CGMCC 4.7144</strain>
    </source>
</reference>
<dbReference type="PROSITE" id="PS51318">
    <property type="entry name" value="TAT"/>
    <property type="match status" value="1"/>
</dbReference>
<dbReference type="EC" id="3.4.24.-" evidence="2"/>
<dbReference type="EMBL" id="JBHSQS010000005">
    <property type="protein sequence ID" value="MFC5923865.1"/>
    <property type="molecule type" value="Genomic_DNA"/>
</dbReference>
<evidence type="ECO:0000313" key="3">
    <source>
        <dbReference type="Proteomes" id="UP001596226"/>
    </source>
</evidence>
<dbReference type="InterPro" id="IPR006311">
    <property type="entry name" value="TAT_signal"/>
</dbReference>
<dbReference type="Gene3D" id="2.70.70.10">
    <property type="entry name" value="Glucose Permease (Domain IIA)"/>
    <property type="match status" value="1"/>
</dbReference>
<dbReference type="GO" id="GO:0016787">
    <property type="term" value="F:hydrolase activity"/>
    <property type="evidence" value="ECO:0007669"/>
    <property type="project" value="UniProtKB-KW"/>
</dbReference>
<organism evidence="2 3">
    <name type="scientific">Micromonospora vulcania</name>
    <dbReference type="NCBI Taxonomy" id="1441873"/>
    <lineage>
        <taxon>Bacteria</taxon>
        <taxon>Bacillati</taxon>
        <taxon>Actinomycetota</taxon>
        <taxon>Actinomycetes</taxon>
        <taxon>Micromonosporales</taxon>
        <taxon>Micromonosporaceae</taxon>
        <taxon>Micromonospora</taxon>
    </lineage>
</organism>
<dbReference type="Gene3D" id="2.120.10.70">
    <property type="entry name" value="Fucose-specific lectin"/>
    <property type="match status" value="1"/>
</dbReference>
<keyword evidence="2" id="KW-0378">Hydrolase</keyword>
<dbReference type="CDD" id="cd12797">
    <property type="entry name" value="M23_peptidase"/>
    <property type="match status" value="1"/>
</dbReference>
<dbReference type="InterPro" id="IPR011055">
    <property type="entry name" value="Dup_hybrid_motif"/>
</dbReference>
<gene>
    <name evidence="2" type="ORF">ACFQGL_10995</name>
</gene>
<sequence length="439" mass="44375">MRQGDELDCCGNGSAPPPGVRRRTVLRAATLGAGAVAVGGALRPGTAYAAPAIYNPFSAYPITDTWEGHLRRGSRGGIDFGMGVGTALPACGAGTIQNIPYNGDGGHTVTIHHADGYRSQYLHLSQFLLGNGASVGAGAIVGLSGGAAGAPGSGSSTGPHLHWHMIDPSGTYISPLVYIQQNPVGQPRQVFEAASNNGWRPLPISGSSGAVTGTAATAITVGSTKIVYSLNGGRIFEAASNAGWTNLWTGISGAQGTALAALNLNGVKHIYSVVGGYVHEAASNNDWSNLNTGIAGVGSSSISVIQVAGVKYVYSIVGGYVHEAHSANAWRNLNTGIPASAVAAIALGSTKIIYSLNGGRVYEAASNAGWTNLWTGISGAQGTALAALNLNGVKHIYSVVGGYVHEAASNNGWSNLNSGIVGSTAAALALNGVKLIYSA</sequence>
<comment type="caution">
    <text evidence="2">The sequence shown here is derived from an EMBL/GenBank/DDBJ whole genome shotgun (WGS) entry which is preliminary data.</text>
</comment>
<dbReference type="PANTHER" id="PTHR21666">
    <property type="entry name" value="PEPTIDASE-RELATED"/>
    <property type="match status" value="1"/>
</dbReference>
<dbReference type="Pfam" id="PF01551">
    <property type="entry name" value="Peptidase_M23"/>
    <property type="match status" value="1"/>
</dbReference>
<proteinExistence type="predicted"/>
<dbReference type="SUPFAM" id="SSF51261">
    <property type="entry name" value="Duplicated hybrid motif"/>
    <property type="match status" value="1"/>
</dbReference>
<dbReference type="PANTHER" id="PTHR21666:SF270">
    <property type="entry name" value="MUREIN HYDROLASE ACTIVATOR ENVC"/>
    <property type="match status" value="1"/>
</dbReference>